<keyword evidence="2" id="KW-1185">Reference proteome</keyword>
<name>A0A812V0K9_SYMPI</name>
<evidence type="ECO:0000313" key="2">
    <source>
        <dbReference type="Proteomes" id="UP000649617"/>
    </source>
</evidence>
<evidence type="ECO:0000313" key="1">
    <source>
        <dbReference type="EMBL" id="CAE7598266.1"/>
    </source>
</evidence>
<gene>
    <name evidence="1" type="ORF">SPIL2461_LOCUS15890</name>
</gene>
<proteinExistence type="predicted"/>
<accession>A0A812V0K9</accession>
<organism evidence="1 2">
    <name type="scientific">Symbiodinium pilosum</name>
    <name type="common">Dinoflagellate</name>
    <dbReference type="NCBI Taxonomy" id="2952"/>
    <lineage>
        <taxon>Eukaryota</taxon>
        <taxon>Sar</taxon>
        <taxon>Alveolata</taxon>
        <taxon>Dinophyceae</taxon>
        <taxon>Suessiales</taxon>
        <taxon>Symbiodiniaceae</taxon>
        <taxon>Symbiodinium</taxon>
    </lineage>
</organism>
<dbReference type="AlphaFoldDB" id="A0A812V0K9"/>
<dbReference type="Proteomes" id="UP000649617">
    <property type="component" value="Unassembled WGS sequence"/>
</dbReference>
<feature type="non-terminal residue" evidence="1">
    <location>
        <position position="1"/>
    </location>
</feature>
<comment type="caution">
    <text evidence="1">The sequence shown here is derived from an EMBL/GenBank/DDBJ whole genome shotgun (WGS) entry which is preliminary data.</text>
</comment>
<feature type="non-terminal residue" evidence="1">
    <location>
        <position position="151"/>
    </location>
</feature>
<reference evidence="1" key="1">
    <citation type="submission" date="2021-02" db="EMBL/GenBank/DDBJ databases">
        <authorList>
            <person name="Dougan E. K."/>
            <person name="Rhodes N."/>
            <person name="Thang M."/>
            <person name="Chan C."/>
        </authorList>
    </citation>
    <scope>NUCLEOTIDE SEQUENCE</scope>
</reference>
<protein>
    <submittedName>
        <fullName evidence="1">Uncharacterized protein</fullName>
    </submittedName>
</protein>
<sequence>GDEEALPVPSSVGSWVFRGHEDFAAVHKDLASAVVVAFPAVEAVVLADGGMAFPNCDREALPVCAETVALLVAWAGKLLQACPEETLLASLAAGVAYGYDADAVACGLTPWREADLARRWWWRWCRLSRSRARLGCSCSALADADLSRAAG</sequence>
<dbReference type="EMBL" id="CAJNIZ010040060">
    <property type="protein sequence ID" value="CAE7598266.1"/>
    <property type="molecule type" value="Genomic_DNA"/>
</dbReference>